<organism evidence="2 3">
    <name type="scientific">Pinctada imbricata</name>
    <name type="common">Atlantic pearl-oyster</name>
    <name type="synonym">Pinctada martensii</name>
    <dbReference type="NCBI Taxonomy" id="66713"/>
    <lineage>
        <taxon>Eukaryota</taxon>
        <taxon>Metazoa</taxon>
        <taxon>Spiralia</taxon>
        <taxon>Lophotrochozoa</taxon>
        <taxon>Mollusca</taxon>
        <taxon>Bivalvia</taxon>
        <taxon>Autobranchia</taxon>
        <taxon>Pteriomorphia</taxon>
        <taxon>Pterioida</taxon>
        <taxon>Pterioidea</taxon>
        <taxon>Pteriidae</taxon>
        <taxon>Pinctada</taxon>
    </lineage>
</organism>
<keyword evidence="3" id="KW-1185">Reference proteome</keyword>
<evidence type="ECO:0000313" key="2">
    <source>
        <dbReference type="EMBL" id="KAK3103129.1"/>
    </source>
</evidence>
<comment type="caution">
    <text evidence="2">The sequence shown here is derived from an EMBL/GenBank/DDBJ whole genome shotgun (WGS) entry which is preliminary data.</text>
</comment>
<accession>A0AA88YDI8</accession>
<keyword evidence="1" id="KW-0812">Transmembrane</keyword>
<dbReference type="CDD" id="cd16018">
    <property type="entry name" value="Enpp"/>
    <property type="match status" value="1"/>
</dbReference>
<protein>
    <submittedName>
        <fullName evidence="2">Uncharacterized protein</fullName>
    </submittedName>
</protein>
<dbReference type="InterPro" id="IPR017850">
    <property type="entry name" value="Alkaline_phosphatase_core_sf"/>
</dbReference>
<dbReference type="Pfam" id="PF01663">
    <property type="entry name" value="Phosphodiest"/>
    <property type="match status" value="1"/>
</dbReference>
<reference evidence="2" key="1">
    <citation type="submission" date="2019-08" db="EMBL/GenBank/DDBJ databases">
        <title>The improved chromosome-level genome for the pearl oyster Pinctada fucata martensii using PacBio sequencing and Hi-C.</title>
        <authorList>
            <person name="Zheng Z."/>
        </authorList>
    </citation>
    <scope>NUCLEOTIDE SEQUENCE</scope>
    <source>
        <strain evidence="2">ZZ-2019</strain>
        <tissue evidence="2">Adductor muscle</tissue>
    </source>
</reference>
<dbReference type="Gene3D" id="3.30.1360.180">
    <property type="match status" value="1"/>
</dbReference>
<dbReference type="Proteomes" id="UP001186944">
    <property type="component" value="Unassembled WGS sequence"/>
</dbReference>
<dbReference type="AlphaFoldDB" id="A0AA88YDI8"/>
<dbReference type="EMBL" id="VSWD01000005">
    <property type="protein sequence ID" value="KAK3103129.1"/>
    <property type="molecule type" value="Genomic_DNA"/>
</dbReference>
<keyword evidence="1" id="KW-1133">Transmembrane helix</keyword>
<keyword evidence="1" id="KW-0472">Membrane</keyword>
<name>A0AA88YDI8_PINIB</name>
<dbReference type="InterPro" id="IPR002591">
    <property type="entry name" value="Phosphodiest/P_Trfase"/>
</dbReference>
<evidence type="ECO:0000313" key="3">
    <source>
        <dbReference type="Proteomes" id="UP001186944"/>
    </source>
</evidence>
<dbReference type="Gene3D" id="3.40.720.10">
    <property type="entry name" value="Alkaline Phosphatase, subunit A"/>
    <property type="match status" value="1"/>
</dbReference>
<feature type="transmembrane region" description="Helical" evidence="1">
    <location>
        <begin position="333"/>
        <end position="355"/>
    </location>
</feature>
<evidence type="ECO:0000256" key="1">
    <source>
        <dbReference type="SAM" id="Phobius"/>
    </source>
</evidence>
<dbReference type="GO" id="GO:0016787">
    <property type="term" value="F:hydrolase activity"/>
    <property type="evidence" value="ECO:0007669"/>
    <property type="project" value="UniProtKB-ARBA"/>
</dbReference>
<dbReference type="PANTHER" id="PTHR10151:SF120">
    <property type="entry name" value="BIS(5'-ADENOSYL)-TRIPHOSPHATASE"/>
    <property type="match status" value="1"/>
</dbReference>
<proteinExistence type="predicted"/>
<sequence>MVANEMYDPVFNEVFELSNKAQAMESKWFDNGGEPIWVTNQKRCESHRTGVVFWPGDSARVKGYLPTQYLPYNPSTPNETRVDYITDWFTSKQPINLGLLYFEEPDGWGHWFGPDSQQVTDMIGDLDGVLGYLLQRLNETNLLDEVDIIITSDHGMAETPKNKVIDLDHFIDKYSYRFFSGNPIGNILPNAGVSVADLCQNLSRIQHAKVYKKPDIPDRYHYKSNRRIQPILIVPDEGFSLSYNGSSTPKGQHGYDNDISDMHPFFMAMGPSFKKGYKKDTFHTVDIYPLICHILGVEAAPNNGSFSAVKDLLIGQKNNEKSSDFTMVISKSIFSVLFLYSIFYFECNLALTSIYI</sequence>
<dbReference type="SUPFAM" id="SSF53649">
    <property type="entry name" value="Alkaline phosphatase-like"/>
    <property type="match status" value="1"/>
</dbReference>
<dbReference type="PANTHER" id="PTHR10151">
    <property type="entry name" value="ECTONUCLEOTIDE PYROPHOSPHATASE/PHOSPHODIESTERASE"/>
    <property type="match status" value="1"/>
</dbReference>
<gene>
    <name evidence="2" type="ORF">FSP39_016717</name>
</gene>